<keyword evidence="2" id="KW-1185">Reference proteome</keyword>
<dbReference type="EMBL" id="MIKF01000645">
    <property type="protein sequence ID" value="RTE69058.1"/>
    <property type="molecule type" value="Genomic_DNA"/>
</dbReference>
<organism evidence="1 2">
    <name type="scientific">Fusarium euwallaceae</name>
    <dbReference type="NCBI Taxonomy" id="1147111"/>
    <lineage>
        <taxon>Eukaryota</taxon>
        <taxon>Fungi</taxon>
        <taxon>Dikarya</taxon>
        <taxon>Ascomycota</taxon>
        <taxon>Pezizomycotina</taxon>
        <taxon>Sordariomycetes</taxon>
        <taxon>Hypocreomycetidae</taxon>
        <taxon>Hypocreales</taxon>
        <taxon>Nectriaceae</taxon>
        <taxon>Fusarium</taxon>
        <taxon>Fusarium solani species complex</taxon>
    </lineage>
</organism>
<protein>
    <submittedName>
        <fullName evidence="1">Uncharacterized protein</fullName>
    </submittedName>
</protein>
<reference evidence="1 2" key="1">
    <citation type="submission" date="2017-06" db="EMBL/GenBank/DDBJ databases">
        <title>Comparative genomic analysis of Ambrosia Fusariam Clade fungi.</title>
        <authorList>
            <person name="Stajich J.E."/>
            <person name="Carrillo J."/>
            <person name="Kijimoto T."/>
            <person name="Eskalen A."/>
            <person name="O'Donnell K."/>
            <person name="Kasson M."/>
        </authorList>
    </citation>
    <scope>NUCLEOTIDE SEQUENCE [LARGE SCALE GENOMIC DNA]</scope>
    <source>
        <strain evidence="1 2">UCR1854</strain>
    </source>
</reference>
<evidence type="ECO:0000313" key="1">
    <source>
        <dbReference type="EMBL" id="RTE69058.1"/>
    </source>
</evidence>
<sequence>MEYGHQQLYAEQSAQGDASDKLARCESPRRFYQDDRVSHRAQQWVNDPTSFFRHVSQRCIACQVFIRTQSRHVQAEEDALINTIELRIYLVFFHLLRAAFRKCFYAENNKDPLVTYLVTHKLGEESSLSKHFSQTDRKGGCYHTLATETKHLGVLLLSTAFTITTLETKGESASVSAAAMEDIPGIGVIQIMAQRHSYTLTPVEHLISRQMGYLGDESPLCPPPFDIQLVTMPEASAPQTATVAVCADGTMHRFDASMVLSIPDASGVMIQEALDEDLSEDAG</sequence>
<evidence type="ECO:0000313" key="2">
    <source>
        <dbReference type="Proteomes" id="UP000287124"/>
    </source>
</evidence>
<dbReference type="Proteomes" id="UP000287124">
    <property type="component" value="Unassembled WGS sequence"/>
</dbReference>
<dbReference type="AlphaFoldDB" id="A0A430L011"/>
<gene>
    <name evidence="1" type="ORF">BHE90_016564</name>
</gene>
<proteinExistence type="predicted"/>
<comment type="caution">
    <text evidence="1">The sequence shown here is derived from an EMBL/GenBank/DDBJ whole genome shotgun (WGS) entry which is preliminary data.</text>
</comment>
<name>A0A430L011_9HYPO</name>
<accession>A0A430L011</accession>